<gene>
    <name evidence="2" type="ORF">PENARI_c019G05930</name>
</gene>
<dbReference type="OrthoDB" id="5417628at2759"/>
<dbReference type="AlphaFoldDB" id="A0A1F5L9R6"/>
<dbReference type="GeneID" id="34579528"/>
<evidence type="ECO:0000313" key="2">
    <source>
        <dbReference type="EMBL" id="OGE49954.1"/>
    </source>
</evidence>
<evidence type="ECO:0000256" key="1">
    <source>
        <dbReference type="SAM" id="MobiDB-lite"/>
    </source>
</evidence>
<protein>
    <submittedName>
        <fullName evidence="2">Uncharacterized protein</fullName>
    </submittedName>
</protein>
<dbReference type="STRING" id="1835702.A0A1F5L9R6"/>
<name>A0A1F5L9R6_PENAI</name>
<dbReference type="Proteomes" id="UP000177622">
    <property type="component" value="Unassembled WGS sequence"/>
</dbReference>
<feature type="compositionally biased region" description="Low complexity" evidence="1">
    <location>
        <begin position="181"/>
        <end position="202"/>
    </location>
</feature>
<organism evidence="2 3">
    <name type="scientific">Penicillium arizonense</name>
    <dbReference type="NCBI Taxonomy" id="1835702"/>
    <lineage>
        <taxon>Eukaryota</taxon>
        <taxon>Fungi</taxon>
        <taxon>Dikarya</taxon>
        <taxon>Ascomycota</taxon>
        <taxon>Pezizomycotina</taxon>
        <taxon>Eurotiomycetes</taxon>
        <taxon>Eurotiomycetidae</taxon>
        <taxon>Eurotiales</taxon>
        <taxon>Aspergillaceae</taxon>
        <taxon>Penicillium</taxon>
    </lineage>
</organism>
<feature type="compositionally biased region" description="Polar residues" evidence="1">
    <location>
        <begin position="203"/>
        <end position="213"/>
    </location>
</feature>
<sequence length="459" mass="50880">MRYGNWDVLLFPELSRVPIQEFKTQCFVTKDKDSPNLHSAAYHSPHTYYPDPARCNQLPVLTTFIPSLPQDSRFRVSVHSWEKPRPSLSIESHMEPEDVLLFEARIYVDGAFVAGTIFGQRTDWPHVIELSAHILEFSNIAWPNPKMWLPSGNGPRYFPGNGYGNTKRPDDPHGHSPSKPNSTTVNSSSQSSSSNAATYNSSHHQPGNPSSVAWTPHRGFPIPSTQWTDYPRGPRWEGQDTYIVEPALEAFIDDTAWRQRGARSSREDVPMPDYASSSTSSRAISSMTGISYEHSKQPSIIAAMDDEQYSELIQSLTPTKLPTVGTRAPSNTPSAIVAAGKPSAAAKARSEGYGRLTRRTSALCEISQPSTRDVSDSSMQPVHEKDVVDLPISKVGASPSEKIKSKKEVVQEVVKEVKDVDNVTNQETPKAKDIMRKVKLAIDTEDAHLADQENEELVT</sequence>
<proteinExistence type="predicted"/>
<comment type="caution">
    <text evidence="2">The sequence shown here is derived from an EMBL/GenBank/DDBJ whole genome shotgun (WGS) entry which is preliminary data.</text>
</comment>
<feature type="region of interest" description="Disordered" evidence="1">
    <location>
        <begin position="159"/>
        <end position="217"/>
    </location>
</feature>
<keyword evidence="3" id="KW-1185">Reference proteome</keyword>
<dbReference type="EMBL" id="LXJU01000019">
    <property type="protein sequence ID" value="OGE49954.1"/>
    <property type="molecule type" value="Genomic_DNA"/>
</dbReference>
<evidence type="ECO:0000313" key="3">
    <source>
        <dbReference type="Proteomes" id="UP000177622"/>
    </source>
</evidence>
<reference evidence="2 3" key="1">
    <citation type="journal article" date="2016" name="Sci. Rep.">
        <title>Penicillium arizonense, a new, genome sequenced fungal species, reveals a high chemical diversity in secreted metabolites.</title>
        <authorList>
            <person name="Grijseels S."/>
            <person name="Nielsen J.C."/>
            <person name="Randelovic M."/>
            <person name="Nielsen J."/>
            <person name="Nielsen K.F."/>
            <person name="Workman M."/>
            <person name="Frisvad J.C."/>
        </authorList>
    </citation>
    <scope>NUCLEOTIDE SEQUENCE [LARGE SCALE GENOMIC DNA]</scope>
    <source>
        <strain evidence="2 3">CBS 141311</strain>
    </source>
</reference>
<accession>A0A1F5L9R6</accession>
<feature type="region of interest" description="Disordered" evidence="1">
    <location>
        <begin position="258"/>
        <end position="282"/>
    </location>
</feature>
<dbReference type="RefSeq" id="XP_022485405.1">
    <property type="nucleotide sequence ID" value="XM_022634794.1"/>
</dbReference>